<dbReference type="Proteomes" id="UP000198211">
    <property type="component" value="Unassembled WGS sequence"/>
</dbReference>
<evidence type="ECO:0000313" key="3">
    <source>
        <dbReference type="EMBL" id="OWZ14745.1"/>
    </source>
</evidence>
<evidence type="ECO:0000313" key="4">
    <source>
        <dbReference type="Proteomes" id="UP000198211"/>
    </source>
</evidence>
<feature type="region of interest" description="Disordered" evidence="1">
    <location>
        <begin position="127"/>
        <end position="148"/>
    </location>
</feature>
<dbReference type="AlphaFoldDB" id="A0A225WAV1"/>
<evidence type="ECO:0000256" key="1">
    <source>
        <dbReference type="SAM" id="MobiDB-lite"/>
    </source>
</evidence>
<dbReference type="PANTHER" id="PTHR34409:SF1">
    <property type="entry name" value="MYB-LIKE DOMAIN-CONTAINING PROTEIN"/>
    <property type="match status" value="1"/>
</dbReference>
<feature type="domain" description="DUF6818" evidence="2">
    <location>
        <begin position="13"/>
        <end position="90"/>
    </location>
</feature>
<dbReference type="PANTHER" id="PTHR34409">
    <property type="entry name" value="SET DOMAIN-CONTAINING PROTEIN"/>
    <property type="match status" value="1"/>
</dbReference>
<keyword evidence="4" id="KW-1185">Reference proteome</keyword>
<reference evidence="4" key="1">
    <citation type="submission" date="2017-03" db="EMBL/GenBank/DDBJ databases">
        <title>Phytopthora megakarya and P. palmivora, two closely related causual agents of cacao black pod achieved similar genome size and gene model numbers by different mechanisms.</title>
        <authorList>
            <person name="Ali S."/>
            <person name="Shao J."/>
            <person name="Larry D.J."/>
            <person name="Kronmiller B."/>
            <person name="Shen D."/>
            <person name="Strem M.D."/>
            <person name="Melnick R.L."/>
            <person name="Guiltinan M.J."/>
            <person name="Tyler B.M."/>
            <person name="Meinhardt L.W."/>
            <person name="Bailey B.A."/>
        </authorList>
    </citation>
    <scope>NUCLEOTIDE SEQUENCE [LARGE SCALE GENOMIC DNA]</scope>
    <source>
        <strain evidence="4">zdho120</strain>
    </source>
</reference>
<comment type="caution">
    <text evidence="3">The sequence shown here is derived from an EMBL/GenBank/DDBJ whole genome shotgun (WGS) entry which is preliminary data.</text>
</comment>
<feature type="non-terminal residue" evidence="3">
    <location>
        <position position="1"/>
    </location>
</feature>
<dbReference type="OrthoDB" id="128122at2759"/>
<gene>
    <name evidence="3" type="ORF">PHMEG_00011726</name>
</gene>
<dbReference type="STRING" id="4795.A0A225WAV1"/>
<dbReference type="EMBL" id="NBNE01001271">
    <property type="protein sequence ID" value="OWZ14745.1"/>
    <property type="molecule type" value="Genomic_DNA"/>
</dbReference>
<evidence type="ECO:0000259" key="2">
    <source>
        <dbReference type="Pfam" id="PF20681"/>
    </source>
</evidence>
<name>A0A225WAV1_9STRA</name>
<feature type="region of interest" description="Disordered" evidence="1">
    <location>
        <begin position="81"/>
        <end position="110"/>
    </location>
</feature>
<sequence length="234" mass="26204">FLGMLGLVESKLPFGSEQWASIASSYNAQLPSGWPERDGDSLKRKFMSLKNKRKPTGDPDCPSEVKRAKVAFRRIEARCAVSSLNDDDSEEGEKSQEEEESEEDQGSGESDIASFGLEAFTDGPMDTFAILQNGDTTPQRGSANQNAESKYQSWTITVSVGATLEEHLTRDRRRNTYNNFAEPNSSKTSVKRLAMLRHDASVRIEKLRVSLVSGNFNWNWHVIKVHVMLKTNNL</sequence>
<feature type="compositionally biased region" description="Polar residues" evidence="1">
    <location>
        <begin position="133"/>
        <end position="148"/>
    </location>
</feature>
<proteinExistence type="predicted"/>
<protein>
    <recommendedName>
        <fullName evidence="2">DUF6818 domain-containing protein</fullName>
    </recommendedName>
</protein>
<feature type="compositionally biased region" description="Acidic residues" evidence="1">
    <location>
        <begin position="85"/>
        <end position="106"/>
    </location>
</feature>
<accession>A0A225WAV1</accession>
<organism evidence="3 4">
    <name type="scientific">Phytophthora megakarya</name>
    <dbReference type="NCBI Taxonomy" id="4795"/>
    <lineage>
        <taxon>Eukaryota</taxon>
        <taxon>Sar</taxon>
        <taxon>Stramenopiles</taxon>
        <taxon>Oomycota</taxon>
        <taxon>Peronosporomycetes</taxon>
        <taxon>Peronosporales</taxon>
        <taxon>Peronosporaceae</taxon>
        <taxon>Phytophthora</taxon>
    </lineage>
</organism>
<dbReference type="Pfam" id="PF20681">
    <property type="entry name" value="DUF6818"/>
    <property type="match status" value="1"/>
</dbReference>
<dbReference type="InterPro" id="IPR049203">
    <property type="entry name" value="DUF6818"/>
</dbReference>